<dbReference type="PROSITE" id="PS00509">
    <property type="entry name" value="RAS_GTPASE_ACTIV_1"/>
    <property type="match status" value="1"/>
</dbReference>
<feature type="compositionally biased region" description="Basic and acidic residues" evidence="2">
    <location>
        <begin position="1095"/>
        <end position="1107"/>
    </location>
</feature>
<dbReference type="Pfam" id="PF00616">
    <property type="entry name" value="RasGAP"/>
    <property type="match status" value="1"/>
</dbReference>
<feature type="region of interest" description="Disordered" evidence="2">
    <location>
        <begin position="687"/>
        <end position="720"/>
    </location>
</feature>
<name>A0A5K3EY80_MESCO</name>
<dbReference type="InterPro" id="IPR023152">
    <property type="entry name" value="RasGAP_CS"/>
</dbReference>
<evidence type="ECO:0000256" key="1">
    <source>
        <dbReference type="ARBA" id="ARBA00022468"/>
    </source>
</evidence>
<feature type="region of interest" description="Disordered" evidence="2">
    <location>
        <begin position="234"/>
        <end position="259"/>
    </location>
</feature>
<dbReference type="WBParaSite" id="MCU_003511-RA">
    <property type="protein sequence ID" value="MCU_003511-RA"/>
    <property type="gene ID" value="MCU_003511"/>
</dbReference>
<reference evidence="4" key="1">
    <citation type="submission" date="2019-11" db="UniProtKB">
        <authorList>
            <consortium name="WormBaseParasite"/>
        </authorList>
    </citation>
    <scope>IDENTIFICATION</scope>
</reference>
<dbReference type="PANTHER" id="PTHR10194:SF60">
    <property type="entry name" value="RAS GTPASE-ACTIVATING PROTEIN RASKOL"/>
    <property type="match status" value="1"/>
</dbReference>
<keyword evidence="1" id="KW-0343">GTPase activation</keyword>
<evidence type="ECO:0000313" key="4">
    <source>
        <dbReference type="WBParaSite" id="MCU_003511-RA"/>
    </source>
</evidence>
<feature type="region of interest" description="Disordered" evidence="2">
    <location>
        <begin position="1092"/>
        <end position="1120"/>
    </location>
</feature>
<dbReference type="SUPFAM" id="SSF48350">
    <property type="entry name" value="GTPase activation domain, GAP"/>
    <property type="match status" value="1"/>
</dbReference>
<feature type="region of interest" description="Disordered" evidence="2">
    <location>
        <begin position="1"/>
        <end position="35"/>
    </location>
</feature>
<dbReference type="InterPro" id="IPR001936">
    <property type="entry name" value="RasGAP_dom"/>
</dbReference>
<evidence type="ECO:0000256" key="2">
    <source>
        <dbReference type="SAM" id="MobiDB-lite"/>
    </source>
</evidence>
<feature type="compositionally biased region" description="Basic and acidic residues" evidence="2">
    <location>
        <begin position="1311"/>
        <end position="1321"/>
    </location>
</feature>
<feature type="compositionally biased region" description="Polar residues" evidence="2">
    <location>
        <begin position="234"/>
        <end position="245"/>
    </location>
</feature>
<dbReference type="PROSITE" id="PS50018">
    <property type="entry name" value="RAS_GTPASE_ACTIV_2"/>
    <property type="match status" value="1"/>
</dbReference>
<feature type="domain" description="Ras-GAP" evidence="3">
    <location>
        <begin position="602"/>
        <end position="841"/>
    </location>
</feature>
<sequence>MPLLSTAKQAKSWKTGKSGKSANPSQHHWDEKLDRSRQQGLVIATSQPSVYLSPDAVKGTWRNAATTSLPKGDKLTRAHSAAYDADDCPSNDTELLKRRATTLDIDMSTKGQGKAASRRRLFGLFSKQSNSSREKANDKVTRESVALESLPQPGDDSKRPVVLQALVESLERHKADLKFAVSPLHDSVVQGGGGGGGKNCFQISTFLPMPKSQSRPTNGLRDPHRDRITSLTRRWTQERSQSITSMDDDDDDDGVASTVCLRRPAPGRNRLTKQATGDVQEPHSVHRIYSCSSPAERNYWLHKFQCFANPRLCSEKHFENHLHLSIQEIKGVPSGNEYFCEIYLDDALYAQTPLKTMTQTLSWSEDFDFSHLSQFSELRIFLWMSKPIPIAEKSTNRRASLPRSGVVNGGDQSSTYRLSIPNHADSMMSIESENCRSIFSNSSSENFAAQEDLRSRKRRRLGGIWSKKTPADLYLIGKFVVPAAEITGIVDVEAWYSSAMDAADKRRSFVDHCAPASVSFEGHNPTAHASSAKRLSRAGVQLSRKTLAQLERSPPRLRLSACYSSVSVLPLCGYASLLASLSTPDTCTAYLRSLEPWLSVRSKAALAKSLLGMLQLRGQVPAFLSALVLSEVQEQDNPNMVLRSNSLATKAIELYLKQIGGNYLKVALGGFVASVLSRTATAVTTCQKEKRNSLGRRQMSRPSSDDIVGPKSSSDFEVDPEKVTNSGQLLRNQANLMRLVRDVWQRIQNTVSEFPNDLRRTFAAIREAMLPANASWKHTSGDETDVRGLFEHVVSACVFLRFICPAILSPSLFGLADGLTEDPRAVRTFTLVAKAILNLANFTLFGDVKELHMDFLNRFVAEEIPTMRSLLWRLSEPISQLGGSVESSNEPLVHTAQLVDVLTVLKRPSPAHAENTVSLSDSPLSTLPDFCSLCSAITLECECHRQKSQTNFPETSASSSNVQVIRHQWLMELQDLQSDAAVCRQAICGIPPQLTATRRALELEQLQLAVSLAHCHAQLDAVFKMVPIEKLNQPLKALGSILASLTHLNDLDTKTWHAKHMAPPCPQQPACQGLDQTTNELASGVSALSLAKSQSRREFTPRARELEGVPVENGTPKPEPTTIAAKAKSTQLIEQRNAYHLKVLGSNQTLSSTFNTSSEPGPLCVSGARMPQADDCSTQITTNSRLTATTNESSWSLLHATHLTPSHSSQPPANNQTFYSDSSCASMTLPSPLGSSSSGSGRPSNCPIMGTGLYTGNCGMQRSCTYPSGNQQAFVEANQPPQASNKSSNTSRRTFVSAQTQTSCEQVTELDETHRDQENLRRTHRPQRKHLYINILGDFESGKVKR</sequence>
<protein>
    <submittedName>
        <fullName evidence="4">Ras-GAP domain-containing protein</fullName>
    </submittedName>
</protein>
<accession>A0A5K3EY80</accession>
<feature type="region of interest" description="Disordered" evidence="2">
    <location>
        <begin position="1279"/>
        <end position="1326"/>
    </location>
</feature>
<dbReference type="Gene3D" id="1.10.506.10">
    <property type="entry name" value="GTPase Activation - p120gap, domain 1"/>
    <property type="match status" value="1"/>
</dbReference>
<feature type="compositionally biased region" description="Polar residues" evidence="2">
    <location>
        <begin position="1279"/>
        <end position="1306"/>
    </location>
</feature>
<dbReference type="GO" id="GO:0005096">
    <property type="term" value="F:GTPase activator activity"/>
    <property type="evidence" value="ECO:0007669"/>
    <property type="project" value="UniProtKB-KW"/>
</dbReference>
<proteinExistence type="predicted"/>
<organism evidence="4">
    <name type="scientific">Mesocestoides corti</name>
    <name type="common">Flatworm</name>
    <dbReference type="NCBI Taxonomy" id="53468"/>
    <lineage>
        <taxon>Eukaryota</taxon>
        <taxon>Metazoa</taxon>
        <taxon>Spiralia</taxon>
        <taxon>Lophotrochozoa</taxon>
        <taxon>Platyhelminthes</taxon>
        <taxon>Cestoda</taxon>
        <taxon>Eucestoda</taxon>
        <taxon>Cyclophyllidea</taxon>
        <taxon>Mesocestoididae</taxon>
        <taxon>Mesocestoides</taxon>
    </lineage>
</organism>
<dbReference type="PANTHER" id="PTHR10194">
    <property type="entry name" value="RAS GTPASE-ACTIVATING PROTEINS"/>
    <property type="match status" value="1"/>
</dbReference>
<dbReference type="InterPro" id="IPR039360">
    <property type="entry name" value="Ras_GTPase"/>
</dbReference>
<dbReference type="SMART" id="SM00323">
    <property type="entry name" value="RasGAP"/>
    <property type="match status" value="1"/>
</dbReference>
<dbReference type="InterPro" id="IPR008936">
    <property type="entry name" value="Rho_GTPase_activation_prot"/>
</dbReference>
<evidence type="ECO:0000259" key="3">
    <source>
        <dbReference type="PROSITE" id="PS50018"/>
    </source>
</evidence>